<dbReference type="InterPro" id="IPR001547">
    <property type="entry name" value="Glyco_hydro_5"/>
</dbReference>
<evidence type="ECO:0000313" key="8">
    <source>
        <dbReference type="Proteomes" id="UP000241167"/>
    </source>
</evidence>
<dbReference type="SUPFAM" id="SSF51445">
    <property type="entry name" value="(Trans)glycosidases"/>
    <property type="match status" value="1"/>
</dbReference>
<dbReference type="InterPro" id="IPR017853">
    <property type="entry name" value="GH"/>
</dbReference>
<dbReference type="Pfam" id="PF00150">
    <property type="entry name" value="Cellulase"/>
    <property type="match status" value="1"/>
</dbReference>
<dbReference type="InterPro" id="IPR050386">
    <property type="entry name" value="Glycosyl_hydrolase_5"/>
</dbReference>
<dbReference type="GO" id="GO:0005576">
    <property type="term" value="C:extracellular region"/>
    <property type="evidence" value="ECO:0007669"/>
    <property type="project" value="TreeGrafter"/>
</dbReference>
<evidence type="ECO:0000259" key="6">
    <source>
        <dbReference type="Pfam" id="PF00150"/>
    </source>
</evidence>
<dbReference type="GO" id="GO:0009251">
    <property type="term" value="P:glucan catabolic process"/>
    <property type="evidence" value="ECO:0007669"/>
    <property type="project" value="TreeGrafter"/>
</dbReference>
<comment type="caution">
    <text evidence="7">The sequence shown here is derived from an EMBL/GenBank/DDBJ whole genome shotgun (WGS) entry which is preliminary data.</text>
</comment>
<dbReference type="Proteomes" id="UP000241167">
    <property type="component" value="Unassembled WGS sequence"/>
</dbReference>
<evidence type="ECO:0000256" key="1">
    <source>
        <dbReference type="ARBA" id="ARBA00022729"/>
    </source>
</evidence>
<sequence length="328" mass="37041">MKALAALLALCGFGQAAAAPADTPAPSQFRRGVNIIGYDPIWKDPAKARFQEKHFAEIRRGGFDFVRVNLFAFEHMDARNRLDPKWLERLDWVVREAGEAGLGVILDEHDFDACAKDLPACKVKLPAFWRQVAPRYRRAPASVAFELLNEPYGPLDADTWNAMSAELLGIVRATNPTRTVIIGPTQWNNFGQLKTLNLPEADRNILVTFHYYEPFRFTHQGASWAGDMKDVKGVQWSEEGRLQARRDFATVAAWAKANRRPVLLGEFGAYDMSGTPIDQRIAYTRAIREEAEAAGIPWAYWQFDSNFLAWDMKKDGWVEPIRAALIGE</sequence>
<keyword evidence="8" id="KW-1185">Reference proteome</keyword>
<feature type="signal peptide" evidence="5">
    <location>
        <begin position="1"/>
        <end position="18"/>
    </location>
</feature>
<evidence type="ECO:0000256" key="2">
    <source>
        <dbReference type="ARBA" id="ARBA00022801"/>
    </source>
</evidence>
<dbReference type="InterPro" id="IPR018087">
    <property type="entry name" value="Glyco_hydro_5_CS"/>
</dbReference>
<keyword evidence="3 4" id="KW-0326">Glycosidase</keyword>
<feature type="chain" id="PRO_5015140506" evidence="5">
    <location>
        <begin position="19"/>
        <end position="328"/>
    </location>
</feature>
<evidence type="ECO:0000256" key="5">
    <source>
        <dbReference type="SAM" id="SignalP"/>
    </source>
</evidence>
<feature type="domain" description="Glycoside hydrolase family 5" evidence="6">
    <location>
        <begin position="33"/>
        <end position="305"/>
    </location>
</feature>
<organism evidence="7 8">
    <name type="scientific">Allosphingosinicella deserti</name>
    <dbReference type="NCBI Taxonomy" id="2116704"/>
    <lineage>
        <taxon>Bacteria</taxon>
        <taxon>Pseudomonadati</taxon>
        <taxon>Pseudomonadota</taxon>
        <taxon>Alphaproteobacteria</taxon>
        <taxon>Sphingomonadales</taxon>
        <taxon>Sphingomonadaceae</taxon>
        <taxon>Allosphingosinicella</taxon>
    </lineage>
</organism>
<dbReference type="Gene3D" id="3.20.20.80">
    <property type="entry name" value="Glycosidases"/>
    <property type="match status" value="1"/>
</dbReference>
<evidence type="ECO:0000313" key="7">
    <source>
        <dbReference type="EMBL" id="PSJ39111.1"/>
    </source>
</evidence>
<protein>
    <submittedName>
        <fullName evidence="7">Glycoside hydrolase</fullName>
    </submittedName>
</protein>
<dbReference type="EMBL" id="PXYI01000005">
    <property type="protein sequence ID" value="PSJ39111.1"/>
    <property type="molecule type" value="Genomic_DNA"/>
</dbReference>
<dbReference type="OrthoDB" id="9800955at2"/>
<name>A0A2P7QMD0_9SPHN</name>
<evidence type="ECO:0000256" key="3">
    <source>
        <dbReference type="ARBA" id="ARBA00023295"/>
    </source>
</evidence>
<reference evidence="7 8" key="1">
    <citation type="submission" date="2018-03" db="EMBL/GenBank/DDBJ databases">
        <title>The draft genome of Sphingosinicella sp. GL-C-18.</title>
        <authorList>
            <person name="Liu L."/>
            <person name="Li L."/>
            <person name="Liang L."/>
            <person name="Zhang X."/>
            <person name="Wang T."/>
        </authorList>
    </citation>
    <scope>NUCLEOTIDE SEQUENCE [LARGE SCALE GENOMIC DNA]</scope>
    <source>
        <strain evidence="7 8">GL-C-18</strain>
    </source>
</reference>
<dbReference type="AlphaFoldDB" id="A0A2P7QMD0"/>
<evidence type="ECO:0000256" key="4">
    <source>
        <dbReference type="RuleBase" id="RU361153"/>
    </source>
</evidence>
<keyword evidence="2 4" id="KW-0378">Hydrolase</keyword>
<proteinExistence type="inferred from homology"/>
<dbReference type="PROSITE" id="PS00659">
    <property type="entry name" value="GLYCOSYL_HYDROL_F5"/>
    <property type="match status" value="1"/>
</dbReference>
<keyword evidence="1 5" id="KW-0732">Signal</keyword>
<comment type="similarity">
    <text evidence="4">Belongs to the glycosyl hydrolase 5 (cellulase A) family.</text>
</comment>
<gene>
    <name evidence="7" type="ORF">C7I55_16260</name>
</gene>
<dbReference type="PANTHER" id="PTHR31297:SF17">
    <property type="entry name" value="ENDOGLUCANASE"/>
    <property type="match status" value="1"/>
</dbReference>
<accession>A0A2P7QMD0</accession>
<dbReference type="PANTHER" id="PTHR31297">
    <property type="entry name" value="GLUCAN ENDO-1,6-BETA-GLUCOSIDASE B"/>
    <property type="match status" value="1"/>
</dbReference>
<dbReference type="GO" id="GO:0008422">
    <property type="term" value="F:beta-glucosidase activity"/>
    <property type="evidence" value="ECO:0007669"/>
    <property type="project" value="TreeGrafter"/>
</dbReference>
<dbReference type="GO" id="GO:0009986">
    <property type="term" value="C:cell surface"/>
    <property type="evidence" value="ECO:0007669"/>
    <property type="project" value="TreeGrafter"/>
</dbReference>